<evidence type="ECO:0000256" key="2">
    <source>
        <dbReference type="SAM" id="SignalP"/>
    </source>
</evidence>
<reference evidence="3 4" key="1">
    <citation type="submission" date="2018-01" db="EMBL/GenBank/DDBJ databases">
        <title>Draft genome sequence of Jiangella sp. GTF31.</title>
        <authorList>
            <person name="Sahin N."/>
            <person name="Ay H."/>
            <person name="Saygin H."/>
        </authorList>
    </citation>
    <scope>NUCLEOTIDE SEQUENCE [LARGE SCALE GENOMIC DNA]</scope>
    <source>
        <strain evidence="3 4">GTF31</strain>
    </source>
</reference>
<protein>
    <submittedName>
        <fullName evidence="3">Uncharacterized protein</fullName>
    </submittedName>
</protein>
<dbReference type="InterPro" id="IPR006311">
    <property type="entry name" value="TAT_signal"/>
</dbReference>
<comment type="caution">
    <text evidence="3">The sequence shown here is derived from an EMBL/GenBank/DDBJ whole genome shotgun (WGS) entry which is preliminary data.</text>
</comment>
<dbReference type="EMBL" id="POTW01000009">
    <property type="protein sequence ID" value="PZF85250.1"/>
    <property type="molecule type" value="Genomic_DNA"/>
</dbReference>
<evidence type="ECO:0000256" key="1">
    <source>
        <dbReference type="SAM" id="MobiDB-lite"/>
    </source>
</evidence>
<dbReference type="AlphaFoldDB" id="A0A2W2BJ10"/>
<keyword evidence="2" id="KW-0732">Signal</keyword>
<evidence type="ECO:0000313" key="4">
    <source>
        <dbReference type="Proteomes" id="UP000248764"/>
    </source>
</evidence>
<gene>
    <name evidence="3" type="ORF">C1I92_05215</name>
</gene>
<feature type="compositionally biased region" description="Basic and acidic residues" evidence="1">
    <location>
        <begin position="87"/>
        <end position="96"/>
    </location>
</feature>
<name>A0A2W2BJ10_9ACTN</name>
<dbReference type="Proteomes" id="UP000248764">
    <property type="component" value="Unassembled WGS sequence"/>
</dbReference>
<dbReference type="PROSITE" id="PS51318">
    <property type="entry name" value="TAT"/>
    <property type="match status" value="1"/>
</dbReference>
<proteinExistence type="predicted"/>
<feature type="non-terminal residue" evidence="3">
    <location>
        <position position="227"/>
    </location>
</feature>
<feature type="region of interest" description="Disordered" evidence="1">
    <location>
        <begin position="86"/>
        <end position="113"/>
    </location>
</feature>
<feature type="signal peptide" evidence="2">
    <location>
        <begin position="1"/>
        <end position="29"/>
    </location>
</feature>
<sequence length="227" mass="23210">MNRAVPRRLLGAVAMTGAGALALAGAAPAAATDDDPAGLVDLRSVEAAAHSLEVAAGRAGLPVDVVRELVESGRAVVGDGGTLSYTDRFDAPDDHPAGTAPVADVPGDPAGGSKPDAPLTIYLDFDGATLRNTEWNRFYGQDVYELAPVAAAADAGYVYQVWARVAEDYAPFDVNVTTTDPGADALHKTSADDGEYGMTAVVTDTTDIEPAGESSGRAWVGGFGNAF</sequence>
<evidence type="ECO:0000313" key="3">
    <source>
        <dbReference type="EMBL" id="PZF85250.1"/>
    </source>
</evidence>
<accession>A0A2W2BJ10</accession>
<keyword evidence="4" id="KW-1185">Reference proteome</keyword>
<feature type="chain" id="PRO_5015921515" evidence="2">
    <location>
        <begin position="30"/>
        <end position="227"/>
    </location>
</feature>
<organism evidence="3 4">
    <name type="scientific">Jiangella anatolica</name>
    <dbReference type="NCBI Taxonomy" id="2670374"/>
    <lineage>
        <taxon>Bacteria</taxon>
        <taxon>Bacillati</taxon>
        <taxon>Actinomycetota</taxon>
        <taxon>Actinomycetes</taxon>
        <taxon>Jiangellales</taxon>
        <taxon>Jiangellaceae</taxon>
        <taxon>Jiangella</taxon>
    </lineage>
</organism>